<evidence type="ECO:0000256" key="2">
    <source>
        <dbReference type="SAM" id="Phobius"/>
    </source>
</evidence>
<accession>A0A7I4YHP1</accession>
<feature type="transmembrane region" description="Helical" evidence="2">
    <location>
        <begin position="109"/>
        <end position="126"/>
    </location>
</feature>
<keyword evidence="2" id="KW-0812">Transmembrane</keyword>
<feature type="region of interest" description="Disordered" evidence="1">
    <location>
        <begin position="1"/>
        <end position="40"/>
    </location>
</feature>
<dbReference type="WBParaSite" id="HCON_00100040-00001">
    <property type="protein sequence ID" value="HCON_00100040-00001"/>
    <property type="gene ID" value="HCON_00100040"/>
</dbReference>
<protein>
    <submittedName>
        <fullName evidence="4">Uncharacterized protein</fullName>
    </submittedName>
</protein>
<feature type="region of interest" description="Disordered" evidence="1">
    <location>
        <begin position="66"/>
        <end position="109"/>
    </location>
</feature>
<feature type="compositionally biased region" description="Basic and acidic residues" evidence="1">
    <location>
        <begin position="1"/>
        <end position="10"/>
    </location>
</feature>
<evidence type="ECO:0000313" key="3">
    <source>
        <dbReference type="Proteomes" id="UP000025227"/>
    </source>
</evidence>
<reference evidence="4" key="1">
    <citation type="submission" date="2020-12" db="UniProtKB">
        <authorList>
            <consortium name="WormBaseParasite"/>
        </authorList>
    </citation>
    <scope>IDENTIFICATION</scope>
    <source>
        <strain evidence="4">MHco3</strain>
    </source>
</reference>
<organism evidence="3 4">
    <name type="scientific">Haemonchus contortus</name>
    <name type="common">Barber pole worm</name>
    <dbReference type="NCBI Taxonomy" id="6289"/>
    <lineage>
        <taxon>Eukaryota</taxon>
        <taxon>Metazoa</taxon>
        <taxon>Ecdysozoa</taxon>
        <taxon>Nematoda</taxon>
        <taxon>Chromadorea</taxon>
        <taxon>Rhabditida</taxon>
        <taxon>Rhabditina</taxon>
        <taxon>Rhabditomorpha</taxon>
        <taxon>Strongyloidea</taxon>
        <taxon>Trichostrongylidae</taxon>
        <taxon>Haemonchus</taxon>
    </lineage>
</organism>
<keyword evidence="2" id="KW-1133">Transmembrane helix</keyword>
<evidence type="ECO:0000256" key="1">
    <source>
        <dbReference type="SAM" id="MobiDB-lite"/>
    </source>
</evidence>
<keyword evidence="3" id="KW-1185">Reference proteome</keyword>
<dbReference type="Proteomes" id="UP000025227">
    <property type="component" value="Unplaced"/>
</dbReference>
<sequence length="131" mass="14946">MTEKPDGRNEIRRKKSRSSSKDAKQLTSGGAGAKKKELSGAKYGMKETIAQIEKIDPKELEEFEQVSRVQPARTRLRTRRGLRWKSSEEKNTTEEELASPTPPSSSPPYLTLTLAFIVLITLYYVYKKLKR</sequence>
<dbReference type="AlphaFoldDB" id="A0A7I4YHP1"/>
<keyword evidence="2" id="KW-0472">Membrane</keyword>
<feature type="compositionally biased region" description="Basic residues" evidence="1">
    <location>
        <begin position="74"/>
        <end position="83"/>
    </location>
</feature>
<name>A0A7I4YHP1_HAECO</name>
<evidence type="ECO:0000313" key="4">
    <source>
        <dbReference type="WBParaSite" id="HCON_00100040-00001"/>
    </source>
</evidence>
<proteinExistence type="predicted"/>